<sequence length="304" mass="33984">MDMQTSLLDRLFDSGLLIDTGVEGLYGRSGAFEDVIARFERLIDAYGGRDGAEAMRFPPGMNRAHFETSGYMKSFPQLAGTVHSFCGGDADHMNLLQCMEVNGDWTKDQKATDIVLTPAACYPLYPTIAKRGRLPAKGGLYDLQSYCFRHEPSNDPARQQLFRMREYVCMGTQEHVTEFRQTWMDRGLEMMAKVGLDVTMDVANDPFFGRAGRMMANNQRDQNLKFELLIPVTSAAKPTACMSFNYHQDAFGAKWGLNLENGDVAHTACVGFGLERIALALFARHGMDIATWPADVRKVLGYQD</sequence>
<comment type="caution">
    <text evidence="1">The sequence shown here is derived from an EMBL/GenBank/DDBJ whole genome shotgun (WGS) entry which is preliminary data.</text>
</comment>
<organism evidence="1 2">
    <name type="scientific">Shinella kummerowiae</name>
    <dbReference type="NCBI Taxonomy" id="417745"/>
    <lineage>
        <taxon>Bacteria</taxon>
        <taxon>Pseudomonadati</taxon>
        <taxon>Pseudomonadota</taxon>
        <taxon>Alphaproteobacteria</taxon>
        <taxon>Hyphomicrobiales</taxon>
        <taxon>Rhizobiaceae</taxon>
        <taxon>Shinella</taxon>
    </lineage>
</organism>
<keyword evidence="1" id="KW-0436">Ligase</keyword>
<dbReference type="AlphaFoldDB" id="A0A6N8S9I8"/>
<dbReference type="GO" id="GO:0016874">
    <property type="term" value="F:ligase activity"/>
    <property type="evidence" value="ECO:0007669"/>
    <property type="project" value="UniProtKB-KW"/>
</dbReference>
<dbReference type="OrthoDB" id="583154at2"/>
<dbReference type="EMBL" id="WUMK01000002">
    <property type="protein sequence ID" value="MXN45077.1"/>
    <property type="molecule type" value="Genomic_DNA"/>
</dbReference>
<dbReference type="NCBIfam" id="NF005479">
    <property type="entry name" value="PRK07080.1"/>
    <property type="match status" value="1"/>
</dbReference>
<gene>
    <name evidence="1" type="ORF">GR138_07750</name>
</gene>
<keyword evidence="2" id="KW-1185">Reference proteome</keyword>
<reference evidence="1 2" key="1">
    <citation type="submission" date="2019-12" db="EMBL/GenBank/DDBJ databases">
        <title>Shinella kummerowiae sp. nov., a symbiotic bacterium isolated from root nodules of the herbal legume Kummerowia stipulacea.</title>
        <authorList>
            <person name="Gao J."/>
        </authorList>
    </citation>
    <scope>NUCLEOTIDE SEQUENCE [LARGE SCALE GENOMIC DNA]</scope>
    <source>
        <strain evidence="1 2">CCBAU 25048</strain>
    </source>
</reference>
<dbReference type="EC" id="6.2.1.n2" evidence="1"/>
<dbReference type="InterPro" id="IPR045864">
    <property type="entry name" value="aa-tRNA-synth_II/BPL/LPL"/>
</dbReference>
<dbReference type="RefSeq" id="WP_160858018.1">
    <property type="nucleotide sequence ID" value="NZ_WUMK01000002.1"/>
</dbReference>
<accession>A0A6N8S9I8</accession>
<evidence type="ECO:0000313" key="2">
    <source>
        <dbReference type="Proteomes" id="UP000435802"/>
    </source>
</evidence>
<proteinExistence type="predicted"/>
<dbReference type="Gene3D" id="3.30.930.10">
    <property type="entry name" value="Bira Bifunctional Protein, Domain 2"/>
    <property type="match status" value="1"/>
</dbReference>
<protein>
    <submittedName>
        <fullName evidence="1">Amino acid--[acyl-carrier-protein] ligase</fullName>
        <ecNumber evidence="1">6.2.1.n2</ecNumber>
    </submittedName>
</protein>
<name>A0A6N8S9I8_9HYPH</name>
<dbReference type="CDD" id="cd00670">
    <property type="entry name" value="Gly_His_Pro_Ser_Thr_tRS_core"/>
    <property type="match status" value="1"/>
</dbReference>
<evidence type="ECO:0000313" key="1">
    <source>
        <dbReference type="EMBL" id="MXN45077.1"/>
    </source>
</evidence>
<dbReference type="SUPFAM" id="SSF55681">
    <property type="entry name" value="Class II aaRS and biotin synthetases"/>
    <property type="match status" value="1"/>
</dbReference>
<dbReference type="Proteomes" id="UP000435802">
    <property type="component" value="Unassembled WGS sequence"/>
</dbReference>